<evidence type="ECO:0000313" key="4">
    <source>
        <dbReference type="EMBL" id="OGE90114.1"/>
    </source>
</evidence>
<name>A0A1F5PJY6_9BACT</name>
<reference evidence="4 5" key="1">
    <citation type="journal article" date="2016" name="Nat. Commun.">
        <title>Thousands of microbial genomes shed light on interconnected biogeochemical processes in an aquifer system.</title>
        <authorList>
            <person name="Anantharaman K."/>
            <person name="Brown C.T."/>
            <person name="Hug L.A."/>
            <person name="Sharon I."/>
            <person name="Castelle C.J."/>
            <person name="Probst A.J."/>
            <person name="Thomas B.C."/>
            <person name="Singh A."/>
            <person name="Wilkins M.J."/>
            <person name="Karaoz U."/>
            <person name="Brodie E.L."/>
            <person name="Williams K.H."/>
            <person name="Hubbard S.S."/>
            <person name="Banfield J.F."/>
        </authorList>
    </citation>
    <scope>NUCLEOTIDE SEQUENCE [LARGE SCALE GENOMIC DNA]</scope>
</reference>
<gene>
    <name evidence="4" type="ORF">A3E29_03330</name>
</gene>
<organism evidence="4 5">
    <name type="scientific">Candidatus Doudnabacteria bacterium RIFCSPHIGHO2_12_FULL_48_16</name>
    <dbReference type="NCBI Taxonomy" id="1817838"/>
    <lineage>
        <taxon>Bacteria</taxon>
        <taxon>Candidatus Doudnaibacteriota</taxon>
    </lineage>
</organism>
<dbReference type="Pfam" id="PF01041">
    <property type="entry name" value="DegT_DnrJ_EryC1"/>
    <property type="match status" value="1"/>
</dbReference>
<comment type="caution">
    <text evidence="4">The sequence shown here is derived from an EMBL/GenBank/DDBJ whole genome shotgun (WGS) entry which is preliminary data.</text>
</comment>
<proteinExistence type="inferred from homology"/>
<keyword evidence="2 3" id="KW-0663">Pyridoxal phosphate</keyword>
<evidence type="ECO:0000313" key="5">
    <source>
        <dbReference type="Proteomes" id="UP000177682"/>
    </source>
</evidence>
<dbReference type="GO" id="GO:0030170">
    <property type="term" value="F:pyridoxal phosphate binding"/>
    <property type="evidence" value="ECO:0007669"/>
    <property type="project" value="TreeGrafter"/>
</dbReference>
<protein>
    <recommendedName>
        <fullName evidence="6">UDP-4-amino-4, 6-dideoxy-N-acetyl-beta-L-altrosamine transaminase</fullName>
    </recommendedName>
</protein>
<dbReference type="GO" id="GO:0000271">
    <property type="term" value="P:polysaccharide biosynthetic process"/>
    <property type="evidence" value="ECO:0007669"/>
    <property type="project" value="TreeGrafter"/>
</dbReference>
<dbReference type="PIRSF" id="PIRSF000390">
    <property type="entry name" value="PLP_StrS"/>
    <property type="match status" value="1"/>
</dbReference>
<dbReference type="Gene3D" id="3.90.1150.10">
    <property type="entry name" value="Aspartate Aminotransferase, domain 1"/>
    <property type="match status" value="1"/>
</dbReference>
<accession>A0A1F5PJY6</accession>
<comment type="similarity">
    <text evidence="3">Belongs to the DegT/DnrJ/EryC1 family.</text>
</comment>
<dbReference type="InterPro" id="IPR015424">
    <property type="entry name" value="PyrdxlP-dep_Trfase"/>
</dbReference>
<dbReference type="Gene3D" id="3.40.640.10">
    <property type="entry name" value="Type I PLP-dependent aspartate aminotransferase-like (Major domain)"/>
    <property type="match status" value="1"/>
</dbReference>
<dbReference type="CDD" id="cd00616">
    <property type="entry name" value="AHBA_syn"/>
    <property type="match status" value="1"/>
</dbReference>
<evidence type="ECO:0000256" key="2">
    <source>
        <dbReference type="PIRSR" id="PIRSR000390-2"/>
    </source>
</evidence>
<evidence type="ECO:0008006" key="6">
    <source>
        <dbReference type="Google" id="ProtNLM"/>
    </source>
</evidence>
<dbReference type="InterPro" id="IPR000653">
    <property type="entry name" value="DegT/StrS_aminotransferase"/>
</dbReference>
<dbReference type="PANTHER" id="PTHR30244">
    <property type="entry name" value="TRANSAMINASE"/>
    <property type="match status" value="1"/>
</dbReference>
<dbReference type="SUPFAM" id="SSF53383">
    <property type="entry name" value="PLP-dependent transferases"/>
    <property type="match status" value="1"/>
</dbReference>
<sequence>MKYIPFHKPSIPASAIEGLKQVIDSGWITTGKKVQRLESSIAKIIGAKYTVAVSSGTAALHLAYLAAGIGRGDEVIVPSYTFCSTINAILHTGARPVFCDIQEDTLCLDPKDVEKRITRKTKAIVVVHFAGLPANLDEINNLARQHNLVIVEDAAHAFLTKYKGKYVGSGKNLTCFSFYATKNLTTAEGGLVVCPNLETANYVRMMSLHGISKNAWKRYQKTGSWKYDVLFPGLKYNLSDIHAAIGLAQVPLAGKAHVTRVRLAKLYKQLLSHNPNLILPAEPVHPTSEHAWHLFVVRVQPSSRIGRDGLIEKLKSAGIGTSVHFIPNHQQTLYKKLALNRQLPVTEKIFRQILSLPFYENLSEKEVRRVCLTLNQLTYGK</sequence>
<dbReference type="AlphaFoldDB" id="A0A1F5PJY6"/>
<dbReference type="PANTHER" id="PTHR30244:SF34">
    <property type="entry name" value="DTDP-4-AMINO-4,6-DIDEOXYGALACTOSE TRANSAMINASE"/>
    <property type="match status" value="1"/>
</dbReference>
<dbReference type="Proteomes" id="UP000177682">
    <property type="component" value="Unassembled WGS sequence"/>
</dbReference>
<feature type="modified residue" description="N6-(pyridoxal phosphate)lysine" evidence="2">
    <location>
        <position position="182"/>
    </location>
</feature>
<feature type="active site" description="Proton acceptor" evidence="1">
    <location>
        <position position="182"/>
    </location>
</feature>
<dbReference type="InterPro" id="IPR015422">
    <property type="entry name" value="PyrdxlP-dep_Trfase_small"/>
</dbReference>
<evidence type="ECO:0000256" key="3">
    <source>
        <dbReference type="RuleBase" id="RU004508"/>
    </source>
</evidence>
<dbReference type="EMBL" id="MFEY01000007">
    <property type="protein sequence ID" value="OGE90114.1"/>
    <property type="molecule type" value="Genomic_DNA"/>
</dbReference>
<evidence type="ECO:0000256" key="1">
    <source>
        <dbReference type="PIRSR" id="PIRSR000390-1"/>
    </source>
</evidence>
<dbReference type="InterPro" id="IPR015421">
    <property type="entry name" value="PyrdxlP-dep_Trfase_major"/>
</dbReference>
<dbReference type="GO" id="GO:0008483">
    <property type="term" value="F:transaminase activity"/>
    <property type="evidence" value="ECO:0007669"/>
    <property type="project" value="TreeGrafter"/>
</dbReference>